<evidence type="ECO:0000313" key="2">
    <source>
        <dbReference type="Proteomes" id="UP000261325"/>
    </source>
</evidence>
<organism evidence="1 2">
    <name type="scientific">Marinobacter nauticus</name>
    <name type="common">Marinobacter hydrocarbonoclasticus</name>
    <name type="synonym">Marinobacter aquaeolei</name>
    <dbReference type="NCBI Taxonomy" id="2743"/>
    <lineage>
        <taxon>Bacteria</taxon>
        <taxon>Pseudomonadati</taxon>
        <taxon>Pseudomonadota</taxon>
        <taxon>Gammaproteobacteria</taxon>
        <taxon>Pseudomonadales</taxon>
        <taxon>Marinobacteraceae</taxon>
        <taxon>Marinobacter</taxon>
    </lineage>
</organism>
<protein>
    <submittedName>
        <fullName evidence="1">Uncharacterized protein</fullName>
    </submittedName>
</protein>
<dbReference type="AlphaFoldDB" id="A0A3B8WFR6"/>
<name>A0A3B8WFR6_MARNT</name>
<dbReference type="Proteomes" id="UP000261325">
    <property type="component" value="Unassembled WGS sequence"/>
</dbReference>
<dbReference type="EMBL" id="DLYI01000112">
    <property type="protein sequence ID" value="HAC27923.1"/>
    <property type="molecule type" value="Genomic_DNA"/>
</dbReference>
<proteinExistence type="predicted"/>
<evidence type="ECO:0000313" key="1">
    <source>
        <dbReference type="EMBL" id="HAC27923.1"/>
    </source>
</evidence>
<reference evidence="1 2" key="1">
    <citation type="journal article" date="2018" name="Nat. Biotechnol.">
        <title>A standardized bacterial taxonomy based on genome phylogeny substantially revises the tree of life.</title>
        <authorList>
            <person name="Parks D.H."/>
            <person name="Chuvochina M."/>
            <person name="Waite D.W."/>
            <person name="Rinke C."/>
            <person name="Skarshewski A."/>
            <person name="Chaumeil P.A."/>
            <person name="Hugenholtz P."/>
        </authorList>
    </citation>
    <scope>NUCLEOTIDE SEQUENCE [LARGE SCALE GENOMIC DNA]</scope>
    <source>
        <strain evidence="1">UBA9049</strain>
    </source>
</reference>
<gene>
    <name evidence="1" type="ORF">DCF82_08930</name>
</gene>
<accession>A0A3B8WFR6</accession>
<dbReference type="RefSeq" id="WP_278350120.1">
    <property type="nucleotide sequence ID" value="NZ_DCES01000019.1"/>
</dbReference>
<comment type="caution">
    <text evidence="1">The sequence shown here is derived from an EMBL/GenBank/DDBJ whole genome shotgun (WGS) entry which is preliminary data.</text>
</comment>
<sequence>MTDTLAIDLMPAQWFPDIELTELAVGERCIDIAGAGEWALQGDLVLFEGKGTLRLSLTEAPRVEIWNGETWQVLPEDFLEHATTVTHLQYDRTSDKVVVNARAGDKQAKIRLAGVLTGVEWLPASQGAA</sequence>